<dbReference type="GO" id="GO:0004674">
    <property type="term" value="F:protein serine/threonine kinase activity"/>
    <property type="evidence" value="ECO:0007669"/>
    <property type="project" value="TreeGrafter"/>
</dbReference>
<reference evidence="3" key="2">
    <citation type="submission" date="2023-06" db="EMBL/GenBank/DDBJ databases">
        <authorList>
            <consortium name="Lawrence Berkeley National Laboratory"/>
            <person name="Haridas S."/>
            <person name="Hensen N."/>
            <person name="Bonometti L."/>
            <person name="Westerberg I."/>
            <person name="Brannstrom I.O."/>
            <person name="Guillou S."/>
            <person name="Cros-Aarteil S."/>
            <person name="Calhoun S."/>
            <person name="Kuo A."/>
            <person name="Mondo S."/>
            <person name="Pangilinan J."/>
            <person name="Riley R."/>
            <person name="LaButti K."/>
            <person name="Andreopoulos B."/>
            <person name="Lipzen A."/>
            <person name="Chen C."/>
            <person name="Yanf M."/>
            <person name="Daum C."/>
            <person name="Ng V."/>
            <person name="Clum A."/>
            <person name="Steindorff A."/>
            <person name="Ohm R."/>
            <person name="Martin F."/>
            <person name="Silar P."/>
            <person name="Natvig D."/>
            <person name="Lalanne C."/>
            <person name="Gautier V."/>
            <person name="Ament-velasquez S.L."/>
            <person name="Kruys A."/>
            <person name="Hutchinson M.I."/>
            <person name="Powell A.J."/>
            <person name="Barry K."/>
            <person name="Miller A.N."/>
            <person name="Grigoriev I.V."/>
            <person name="Debuchy R."/>
            <person name="Gladieux P."/>
            <person name="Thoren M.H."/>
            <person name="Johannesson H."/>
        </authorList>
    </citation>
    <scope>NUCLEOTIDE SEQUENCE</scope>
    <source>
        <strain evidence="3">CBS 232.78</strain>
    </source>
</reference>
<dbReference type="InterPro" id="IPR011009">
    <property type="entry name" value="Kinase-like_dom_sf"/>
</dbReference>
<keyword evidence="4" id="KW-1185">Reference proteome</keyword>
<evidence type="ECO:0000256" key="1">
    <source>
        <dbReference type="SAM" id="MobiDB-lite"/>
    </source>
</evidence>
<dbReference type="InterPro" id="IPR000719">
    <property type="entry name" value="Prot_kinase_dom"/>
</dbReference>
<protein>
    <recommendedName>
        <fullName evidence="2">Protein kinase domain-containing protein</fullName>
    </recommendedName>
</protein>
<dbReference type="SMART" id="SM00220">
    <property type="entry name" value="S_TKc"/>
    <property type="match status" value="1"/>
</dbReference>
<name>A0AAE0K0A4_9PEZI</name>
<feature type="region of interest" description="Disordered" evidence="1">
    <location>
        <begin position="621"/>
        <end position="779"/>
    </location>
</feature>
<dbReference type="EMBL" id="JAULSW010000011">
    <property type="protein sequence ID" value="KAK3367594.1"/>
    <property type="molecule type" value="Genomic_DNA"/>
</dbReference>
<dbReference type="SUPFAM" id="SSF53300">
    <property type="entry name" value="vWA-like"/>
    <property type="match status" value="1"/>
</dbReference>
<dbReference type="SUPFAM" id="SSF56112">
    <property type="entry name" value="Protein kinase-like (PK-like)"/>
    <property type="match status" value="1"/>
</dbReference>
<feature type="region of interest" description="Disordered" evidence="1">
    <location>
        <begin position="538"/>
        <end position="570"/>
    </location>
</feature>
<gene>
    <name evidence="3" type="ORF">B0H63DRAFT_515424</name>
</gene>
<dbReference type="AlphaFoldDB" id="A0AAE0K0A4"/>
<dbReference type="PANTHER" id="PTHR24359">
    <property type="entry name" value="SERINE/THREONINE-PROTEIN KINASE SBK1"/>
    <property type="match status" value="1"/>
</dbReference>
<feature type="domain" description="Protein kinase" evidence="2">
    <location>
        <begin position="156"/>
        <end position="468"/>
    </location>
</feature>
<sequence length="1053" mass="118530">MARANTVSEFRDYVKKYITNHGCHGETLLGGKDKVEFVPRLALAEFWTRDRVVDVLCSGQQRIRGDIQEILDDYLVIFSVLVWIERPESINIFMSVEGSLDDTKLPISFTPIQWTHDPENKATLEVFQKSQWRFCPLTLDRRRYKSTLNPFHILPITNKKLFDDDADEDVDDVLVYEAMWHPSCLGVSNSTKVILKVYHHRDKEVIATLANEVDVYSLLQDDAFEHIIRYFGSFEQQGKSTIVLEHAQGGNLVDFMAKTPPPHTFRDRFALWDSFFRLLMALNATHNLNPSAGNQTHAGQWLLKGIHQDIRPQNILIAGAASDTYSVCFKLTDFGTGHVRSCKRQGLDAMGAQRKGNGMFSAPESYRDDNMTKPQLCECDIWSLGGVGSELLVWSLKGDEKRLEYQTKRCEATGQTSLAGGFHEGSFHDGQCRLSVVDEQHRVLLESIDKDDDISRLVSHIILDHMLVANPAERSSAIKTYEAWDTAVKGIMHLKVNSYGTSNASVSSARTSQTARTGMPKRQSLSFNDLKFKLAQEEADSRRQNSYGQWFSNTVSSEPAPISTPKRQSWNHIDPHMVNQNHEHTKHGQHYPGQPVEFMGSGDPGPSHRHPVGLTRGRAVRGAGTGDSMVFGPPIPAIPEDVDDQMTSTAANWPPKQSPSRYGPGDRPTRTPKSSPPAKLPSSSSPPNSFFGRKTMDDLYGVPETGPPPGGLQDTGLGIETSPEVSHSDTGSPKLKRTDTQSSRHRKPLNPIQENPQPNAAAQDVTPRPTHTNTFSTSRPLSRQMTYALMLNPAGIITVDDIYTKIKMMSGQKFNFQRKALLSYFPRLKDALEQLKGYEGRDQIFIIDDSASMSRHRDPMGKTVRVLSKVLKEGKVDPNKNFDLYYTCSNDTFSHKNATNLQNHVDAHAFSDWPCDIYTRLDLIMKKVLEGPNPVSIYILTNGRWNANPEDPNDVCDLDKLIKKILLDNEEKRRLSNHIGIQFIRFYKANDKEDKMGRKRLEYLDDHLEAKFKELGMTKTDIVDTTDWDEDVGKMLLGGVFTDADNLPSPDQK</sequence>
<feature type="compositionally biased region" description="Polar residues" evidence="1">
    <location>
        <begin position="502"/>
        <end position="516"/>
    </location>
</feature>
<dbReference type="InterPro" id="IPR036465">
    <property type="entry name" value="vWFA_dom_sf"/>
</dbReference>
<evidence type="ECO:0000313" key="3">
    <source>
        <dbReference type="EMBL" id="KAK3367594.1"/>
    </source>
</evidence>
<organism evidence="3 4">
    <name type="scientific">Podospora didyma</name>
    <dbReference type="NCBI Taxonomy" id="330526"/>
    <lineage>
        <taxon>Eukaryota</taxon>
        <taxon>Fungi</taxon>
        <taxon>Dikarya</taxon>
        <taxon>Ascomycota</taxon>
        <taxon>Pezizomycotina</taxon>
        <taxon>Sordariomycetes</taxon>
        <taxon>Sordariomycetidae</taxon>
        <taxon>Sordariales</taxon>
        <taxon>Podosporaceae</taxon>
        <taxon>Podospora</taxon>
    </lineage>
</organism>
<feature type="compositionally biased region" description="Polar residues" evidence="1">
    <location>
        <begin position="769"/>
        <end position="779"/>
    </location>
</feature>
<dbReference type="GO" id="GO:0005524">
    <property type="term" value="F:ATP binding"/>
    <property type="evidence" value="ECO:0007669"/>
    <property type="project" value="InterPro"/>
</dbReference>
<dbReference type="Proteomes" id="UP001285441">
    <property type="component" value="Unassembled WGS sequence"/>
</dbReference>
<evidence type="ECO:0000259" key="2">
    <source>
        <dbReference type="PROSITE" id="PS50011"/>
    </source>
</evidence>
<dbReference type="Gene3D" id="1.10.510.10">
    <property type="entry name" value="Transferase(Phosphotransferase) domain 1"/>
    <property type="match status" value="1"/>
</dbReference>
<accession>A0AAE0K0A4</accession>
<feature type="region of interest" description="Disordered" evidence="1">
    <location>
        <begin position="502"/>
        <end position="523"/>
    </location>
</feature>
<dbReference type="Pfam" id="PF00069">
    <property type="entry name" value="Pkinase"/>
    <property type="match status" value="1"/>
</dbReference>
<reference evidence="3" key="1">
    <citation type="journal article" date="2023" name="Mol. Phylogenet. Evol.">
        <title>Genome-scale phylogeny and comparative genomics of the fungal order Sordariales.</title>
        <authorList>
            <person name="Hensen N."/>
            <person name="Bonometti L."/>
            <person name="Westerberg I."/>
            <person name="Brannstrom I.O."/>
            <person name="Guillou S."/>
            <person name="Cros-Aarteil S."/>
            <person name="Calhoun S."/>
            <person name="Haridas S."/>
            <person name="Kuo A."/>
            <person name="Mondo S."/>
            <person name="Pangilinan J."/>
            <person name="Riley R."/>
            <person name="LaButti K."/>
            <person name="Andreopoulos B."/>
            <person name="Lipzen A."/>
            <person name="Chen C."/>
            <person name="Yan M."/>
            <person name="Daum C."/>
            <person name="Ng V."/>
            <person name="Clum A."/>
            <person name="Steindorff A."/>
            <person name="Ohm R.A."/>
            <person name="Martin F."/>
            <person name="Silar P."/>
            <person name="Natvig D.O."/>
            <person name="Lalanne C."/>
            <person name="Gautier V."/>
            <person name="Ament-Velasquez S.L."/>
            <person name="Kruys A."/>
            <person name="Hutchinson M.I."/>
            <person name="Powell A.J."/>
            <person name="Barry K."/>
            <person name="Miller A.N."/>
            <person name="Grigoriev I.V."/>
            <person name="Debuchy R."/>
            <person name="Gladieux P."/>
            <person name="Hiltunen Thoren M."/>
            <person name="Johannesson H."/>
        </authorList>
    </citation>
    <scope>NUCLEOTIDE SEQUENCE</scope>
    <source>
        <strain evidence="3">CBS 232.78</strain>
    </source>
</reference>
<evidence type="ECO:0000313" key="4">
    <source>
        <dbReference type="Proteomes" id="UP001285441"/>
    </source>
</evidence>
<dbReference type="PROSITE" id="PS50011">
    <property type="entry name" value="PROTEIN_KINASE_DOM"/>
    <property type="match status" value="1"/>
</dbReference>
<dbReference type="PANTHER" id="PTHR24359:SF1">
    <property type="entry name" value="INHIBITOR OF NUCLEAR FACTOR KAPPA-B KINASE EPSILON SUBUNIT HOMOLOG 1-RELATED"/>
    <property type="match status" value="1"/>
</dbReference>
<feature type="compositionally biased region" description="Polar residues" evidence="1">
    <location>
        <begin position="544"/>
        <end position="557"/>
    </location>
</feature>
<comment type="caution">
    <text evidence="3">The sequence shown here is derived from an EMBL/GenBank/DDBJ whole genome shotgun (WGS) entry which is preliminary data.</text>
</comment>
<proteinExistence type="predicted"/>